<keyword evidence="2" id="KW-1185">Reference proteome</keyword>
<dbReference type="Gramene" id="OBART11G15090.1">
    <property type="protein sequence ID" value="OBART11G15090.1"/>
    <property type="gene ID" value="OBART11G15090"/>
</dbReference>
<reference evidence="1" key="2">
    <citation type="submission" date="2015-03" db="UniProtKB">
        <authorList>
            <consortium name="EnsemblPlants"/>
        </authorList>
    </citation>
    <scope>IDENTIFICATION</scope>
</reference>
<reference evidence="1" key="1">
    <citation type="journal article" date="2009" name="Rice">
        <title>De Novo Next Generation Sequencing of Plant Genomes.</title>
        <authorList>
            <person name="Rounsley S."/>
            <person name="Marri P.R."/>
            <person name="Yu Y."/>
            <person name="He R."/>
            <person name="Sisneros N."/>
            <person name="Goicoechea J.L."/>
            <person name="Lee S.J."/>
            <person name="Angelova A."/>
            <person name="Kudrna D."/>
            <person name="Luo M."/>
            <person name="Affourtit J."/>
            <person name="Desany B."/>
            <person name="Knight J."/>
            <person name="Niazi F."/>
            <person name="Egholm M."/>
            <person name="Wing R.A."/>
        </authorList>
    </citation>
    <scope>NUCLEOTIDE SEQUENCE [LARGE SCALE GENOMIC DNA]</scope>
    <source>
        <strain evidence="1">cv. IRGC 105608</strain>
    </source>
</reference>
<proteinExistence type="predicted"/>
<organism evidence="1">
    <name type="scientific">Oryza barthii</name>
    <dbReference type="NCBI Taxonomy" id="65489"/>
    <lineage>
        <taxon>Eukaryota</taxon>
        <taxon>Viridiplantae</taxon>
        <taxon>Streptophyta</taxon>
        <taxon>Embryophyta</taxon>
        <taxon>Tracheophyta</taxon>
        <taxon>Spermatophyta</taxon>
        <taxon>Magnoliopsida</taxon>
        <taxon>Liliopsida</taxon>
        <taxon>Poales</taxon>
        <taxon>Poaceae</taxon>
        <taxon>BOP clade</taxon>
        <taxon>Oryzoideae</taxon>
        <taxon>Oryzeae</taxon>
        <taxon>Oryzinae</taxon>
        <taxon>Oryza</taxon>
    </lineage>
</organism>
<dbReference type="AlphaFoldDB" id="A0A0D3HMC9"/>
<name>A0A0D3HMC9_9ORYZ</name>
<dbReference type="Proteomes" id="UP000026960">
    <property type="component" value="Chromosome 11"/>
</dbReference>
<protein>
    <submittedName>
        <fullName evidence="1">Uncharacterized protein</fullName>
    </submittedName>
</protein>
<dbReference type="PaxDb" id="65489-OBART11G15090.1"/>
<dbReference type="EnsemblPlants" id="OBART11G15090.1">
    <property type="protein sequence ID" value="OBART11G15090.1"/>
    <property type="gene ID" value="OBART11G15090"/>
</dbReference>
<evidence type="ECO:0000313" key="2">
    <source>
        <dbReference type="Proteomes" id="UP000026960"/>
    </source>
</evidence>
<sequence length="92" mass="10034">MGLEEGAAPAFQSVRFSSPPLPSLTAIASASTEHLRKRRRIGEECGGGPRSVALRQGLVAAFTSTSHIRSGMRRSRIYFQDEDNGKKMVPNF</sequence>
<dbReference type="HOGENOM" id="CLU_2416978_0_0_1"/>
<evidence type="ECO:0000313" key="1">
    <source>
        <dbReference type="EnsemblPlants" id="OBART11G15090.1"/>
    </source>
</evidence>
<accession>A0A0D3HMC9</accession>